<name>A0A0C9RLJ3_9HYME</name>
<proteinExistence type="predicted"/>
<dbReference type="EMBL" id="GBYB01014227">
    <property type="protein sequence ID" value="JAG83994.1"/>
    <property type="molecule type" value="Transcribed_RNA"/>
</dbReference>
<accession>A0A0C9RLJ3</accession>
<protein>
    <submittedName>
        <fullName evidence="1">64 protein</fullName>
    </submittedName>
</protein>
<reference evidence="1" key="1">
    <citation type="submission" date="2015-01" db="EMBL/GenBank/DDBJ databases">
        <title>Transcriptome Assembly of Fopius arisanus.</title>
        <authorList>
            <person name="Geib S."/>
        </authorList>
    </citation>
    <scope>NUCLEOTIDE SEQUENCE</scope>
</reference>
<organism evidence="1">
    <name type="scientific">Fopius arisanus</name>
    <dbReference type="NCBI Taxonomy" id="64838"/>
    <lineage>
        <taxon>Eukaryota</taxon>
        <taxon>Metazoa</taxon>
        <taxon>Ecdysozoa</taxon>
        <taxon>Arthropoda</taxon>
        <taxon>Hexapoda</taxon>
        <taxon>Insecta</taxon>
        <taxon>Pterygota</taxon>
        <taxon>Neoptera</taxon>
        <taxon>Endopterygota</taxon>
        <taxon>Hymenoptera</taxon>
        <taxon>Apocrita</taxon>
        <taxon>Ichneumonoidea</taxon>
        <taxon>Braconidae</taxon>
        <taxon>Opiinae</taxon>
        <taxon>Fopius</taxon>
    </lineage>
</organism>
<dbReference type="AlphaFoldDB" id="A0A0C9RLJ3"/>
<evidence type="ECO:0000313" key="1">
    <source>
        <dbReference type="EMBL" id="JAG83994.1"/>
    </source>
</evidence>
<gene>
    <name evidence="1" type="primary">64</name>
    <name evidence="1" type="ORF">g.61986</name>
</gene>
<sequence>MEKQALDLDDINKIATRGNFLPTKRRTELSLNQKYLVTDLKVISTKFGPKVVVALNDECIVYLPPRLSNAFQQDPTKLEKYREAAAAERLEITFLDGEFNPCLFSNADQQ</sequence>